<comment type="caution">
    <text evidence="3">The sequence shown here is derived from an EMBL/GenBank/DDBJ whole genome shotgun (WGS) entry which is preliminary data.</text>
</comment>
<dbReference type="SUPFAM" id="SSF53474">
    <property type="entry name" value="alpha/beta-Hydrolases"/>
    <property type="match status" value="1"/>
</dbReference>
<keyword evidence="4" id="KW-1185">Reference proteome</keyword>
<dbReference type="PANTHER" id="PTHR43037">
    <property type="entry name" value="UNNAMED PRODUCT-RELATED"/>
    <property type="match status" value="1"/>
</dbReference>
<protein>
    <submittedName>
        <fullName evidence="3">Peptidase</fullName>
    </submittedName>
</protein>
<proteinExistence type="predicted"/>
<dbReference type="Gene3D" id="3.40.50.1820">
    <property type="entry name" value="alpha/beta hydrolase"/>
    <property type="match status" value="1"/>
</dbReference>
<name>A0ABS4Z452_9ACTN</name>
<dbReference type="PANTHER" id="PTHR43037:SF1">
    <property type="entry name" value="BLL1128 PROTEIN"/>
    <property type="match status" value="1"/>
</dbReference>
<dbReference type="InterPro" id="IPR001375">
    <property type="entry name" value="Peptidase_S9_cat"/>
</dbReference>
<dbReference type="PROSITE" id="PS51318">
    <property type="entry name" value="TAT"/>
    <property type="match status" value="1"/>
</dbReference>
<dbReference type="RefSeq" id="WP_210052592.1">
    <property type="nucleotide sequence ID" value="NZ_BAAAMH010000022.1"/>
</dbReference>
<feature type="domain" description="Peptidase S9 prolyl oligopeptidase catalytic" evidence="2">
    <location>
        <begin position="267"/>
        <end position="329"/>
    </location>
</feature>
<dbReference type="EMBL" id="JAGIOB010000001">
    <property type="protein sequence ID" value="MBP2415520.1"/>
    <property type="molecule type" value="Genomic_DNA"/>
</dbReference>
<dbReference type="InterPro" id="IPR029058">
    <property type="entry name" value="AB_hydrolase_fold"/>
</dbReference>
<evidence type="ECO:0000313" key="3">
    <source>
        <dbReference type="EMBL" id="MBP2415520.1"/>
    </source>
</evidence>
<dbReference type="InterPro" id="IPR006311">
    <property type="entry name" value="TAT_signal"/>
</dbReference>
<sequence length="422" mass="45972">MAAPIRRRTLLAGAGAGAVAAALPAADALAARRPQRAIGFTLNAEVLDGGEQVTSLTIATSRLGRVDPRSLTTGTFTVRAKGTSPIPAGEATLNFDEPRTVTGARVDRRGDVVLELESGVEAVGASTLGYFASRGRNVVLDLEYTITQEEPLALRGRREVTIPRFVQGRLSDPEVDAFRYRTSASGLKYRLFSPERRGRGHHRGRGKRPLVVWLHGGGEGASLPDGYYDNETTLRANRGALGFATDEAQEIFGGAYVVAPQSTSFWLEDGDRFAPQIRQVIAEVVKAEDVDRDRIYVAGCSNGGYMTLKLEVVYPELFAAAVPICGVVGAFRGTDELISDAQLRAIDTPSWLVAARNDQTIDPIANTVKASELIPGALLSLYEDVTWEGDEYPGHWSWIYVARNDPRKNGISIWEWMARQRR</sequence>
<dbReference type="Proteomes" id="UP000758168">
    <property type="component" value="Unassembled WGS sequence"/>
</dbReference>
<accession>A0ABS4Z452</accession>
<keyword evidence="1" id="KW-0732">Signal</keyword>
<evidence type="ECO:0000259" key="2">
    <source>
        <dbReference type="Pfam" id="PF00326"/>
    </source>
</evidence>
<reference evidence="3 4" key="1">
    <citation type="submission" date="2021-03" db="EMBL/GenBank/DDBJ databases">
        <title>Sequencing the genomes of 1000 actinobacteria strains.</title>
        <authorList>
            <person name="Klenk H.-P."/>
        </authorList>
    </citation>
    <scope>NUCLEOTIDE SEQUENCE [LARGE SCALE GENOMIC DNA]</scope>
    <source>
        <strain evidence="3 4">DSM 12936</strain>
    </source>
</reference>
<gene>
    <name evidence="3" type="ORF">JOF54_000442</name>
</gene>
<dbReference type="Pfam" id="PF00326">
    <property type="entry name" value="Peptidase_S9"/>
    <property type="match status" value="1"/>
</dbReference>
<organism evidence="3 4">
    <name type="scientific">Microlunatus capsulatus</name>
    <dbReference type="NCBI Taxonomy" id="99117"/>
    <lineage>
        <taxon>Bacteria</taxon>
        <taxon>Bacillati</taxon>
        <taxon>Actinomycetota</taxon>
        <taxon>Actinomycetes</taxon>
        <taxon>Propionibacteriales</taxon>
        <taxon>Propionibacteriaceae</taxon>
        <taxon>Microlunatus</taxon>
    </lineage>
</organism>
<dbReference type="Gene3D" id="2.60.40.2180">
    <property type="match status" value="1"/>
</dbReference>
<evidence type="ECO:0000313" key="4">
    <source>
        <dbReference type="Proteomes" id="UP000758168"/>
    </source>
</evidence>
<dbReference type="InterPro" id="IPR050955">
    <property type="entry name" value="Plant_Biomass_Hydrol_Est"/>
</dbReference>
<evidence type="ECO:0000256" key="1">
    <source>
        <dbReference type="ARBA" id="ARBA00022729"/>
    </source>
</evidence>